<evidence type="ECO:0000256" key="7">
    <source>
        <dbReference type="SAM" id="SignalP"/>
    </source>
</evidence>
<evidence type="ECO:0000256" key="2">
    <source>
        <dbReference type="ARBA" id="ARBA00022670"/>
    </source>
</evidence>
<feature type="signal peptide" evidence="7">
    <location>
        <begin position="1"/>
        <end position="27"/>
    </location>
</feature>
<evidence type="ECO:0000256" key="4">
    <source>
        <dbReference type="ARBA" id="ARBA00022807"/>
    </source>
</evidence>
<dbReference type="SUPFAM" id="SSF54001">
    <property type="entry name" value="Cysteine proteinases"/>
    <property type="match status" value="1"/>
</dbReference>
<dbReference type="AlphaFoldDB" id="A0AAN5D1L0"/>
<proteinExistence type="inferred from homology"/>
<dbReference type="InterPro" id="IPR000169">
    <property type="entry name" value="Pept_cys_AS"/>
</dbReference>
<dbReference type="InterPro" id="IPR013128">
    <property type="entry name" value="Peptidase_C1A"/>
</dbReference>
<dbReference type="Pfam" id="PF00112">
    <property type="entry name" value="Peptidase_C1"/>
    <property type="match status" value="1"/>
</dbReference>
<keyword evidence="3" id="KW-0378">Hydrolase</keyword>
<keyword evidence="7" id="KW-0732">Signal</keyword>
<comment type="caution">
    <text evidence="9">The sequence shown here is derived from an EMBL/GenBank/DDBJ whole genome shotgun (WGS) entry which is preliminary data.</text>
</comment>
<dbReference type="Gene3D" id="3.90.70.10">
    <property type="entry name" value="Cysteine proteinases"/>
    <property type="match status" value="1"/>
</dbReference>
<name>A0AAN5D1L0_9BILA</name>
<dbReference type="CDD" id="cd02620">
    <property type="entry name" value="Peptidase_C1A_CathepsinB"/>
    <property type="match status" value="1"/>
</dbReference>
<dbReference type="InterPro" id="IPR000668">
    <property type="entry name" value="Peptidase_C1A_C"/>
</dbReference>
<protein>
    <recommendedName>
        <fullName evidence="8">Peptidase C1A papain C-terminal domain-containing protein</fullName>
    </recommendedName>
</protein>
<dbReference type="Proteomes" id="UP001328107">
    <property type="component" value="Unassembled WGS sequence"/>
</dbReference>
<keyword evidence="4" id="KW-0788">Thiol protease</keyword>
<organism evidence="9 10">
    <name type="scientific">Pristionchus mayeri</name>
    <dbReference type="NCBI Taxonomy" id="1317129"/>
    <lineage>
        <taxon>Eukaryota</taxon>
        <taxon>Metazoa</taxon>
        <taxon>Ecdysozoa</taxon>
        <taxon>Nematoda</taxon>
        <taxon>Chromadorea</taxon>
        <taxon>Rhabditida</taxon>
        <taxon>Rhabditina</taxon>
        <taxon>Diplogasteromorpha</taxon>
        <taxon>Diplogasteroidea</taxon>
        <taxon>Neodiplogasteridae</taxon>
        <taxon>Pristionchus</taxon>
    </lineage>
</organism>
<keyword evidence="2" id="KW-0645">Protease</keyword>
<sequence length="531" mass="59179">VGVRVSMGVRSLPVLCILVCLSVVAFPSKQLHLCRAAFERRCSECSEEEASFVIARMGMTRNGREGDTRKRRKRGEERKDSSLLPSSEMDKDARLVLGSTTSSYRSSRRRSNCLLTLLSIIAILGVAILLAAVGLYLKSQQGGGLEGVWKGLSGEKKTEEPKEPPEIEETTENKEYLRKLVKAVNDEPSLGWKAKFNKFGVKNKSYGFKYTRNETEVRKYMEHLKRYFNSEKMKRHLADIHSLSTSSLPTHFDARLKWAHCPSISDVPNQGGCGSCYAVASMGVASDRACIASNGSFVSLLSPQDVLGCCSVCGNCFGGDPLKALTYWVEEGIVTGGRDGCRPYEFDHSCGVPCSPGTFRKSEGDRVCKRQCQSIYYQNDYDADKHFASIAYSMYPRSMTMDAAGTIREQVPSIIGHLNSTSPTPFSLGEIRTILKKELYLSGPFTMAFPVTEEFLHYHSGVFVPHPMEDFLSRVVYWHVVKVIGWGQDETGSHYWLAVNSFGRNWGDNGVFKINTDSMEKFGLEYETALA</sequence>
<evidence type="ECO:0000313" key="10">
    <source>
        <dbReference type="Proteomes" id="UP001328107"/>
    </source>
</evidence>
<evidence type="ECO:0000313" key="9">
    <source>
        <dbReference type="EMBL" id="GMR54160.1"/>
    </source>
</evidence>
<dbReference type="InterPro" id="IPR038765">
    <property type="entry name" value="Papain-like_cys_pep_sf"/>
</dbReference>
<dbReference type="GO" id="GO:0008234">
    <property type="term" value="F:cysteine-type peptidase activity"/>
    <property type="evidence" value="ECO:0007669"/>
    <property type="project" value="UniProtKB-KW"/>
</dbReference>
<dbReference type="GO" id="GO:0006508">
    <property type="term" value="P:proteolysis"/>
    <property type="evidence" value="ECO:0007669"/>
    <property type="project" value="UniProtKB-KW"/>
</dbReference>
<dbReference type="SMART" id="SM00645">
    <property type="entry name" value="Pept_C1"/>
    <property type="match status" value="1"/>
</dbReference>
<dbReference type="EMBL" id="BTRK01000005">
    <property type="protein sequence ID" value="GMR54160.1"/>
    <property type="molecule type" value="Genomic_DNA"/>
</dbReference>
<feature type="domain" description="Peptidase C1A papain C-terminal" evidence="8">
    <location>
        <begin position="248"/>
        <end position="530"/>
    </location>
</feature>
<feature type="compositionally biased region" description="Basic and acidic residues" evidence="5">
    <location>
        <begin position="63"/>
        <end position="81"/>
    </location>
</feature>
<gene>
    <name evidence="9" type="ORF">PMAYCL1PPCAC_24355</name>
</gene>
<keyword evidence="10" id="KW-1185">Reference proteome</keyword>
<feature type="non-terminal residue" evidence="9">
    <location>
        <position position="1"/>
    </location>
</feature>
<feature type="chain" id="PRO_5043052263" description="Peptidase C1A papain C-terminal domain-containing protein" evidence="7">
    <location>
        <begin position="28"/>
        <end position="531"/>
    </location>
</feature>
<keyword evidence="6" id="KW-1133">Transmembrane helix</keyword>
<evidence type="ECO:0000256" key="6">
    <source>
        <dbReference type="SAM" id="Phobius"/>
    </source>
</evidence>
<comment type="similarity">
    <text evidence="1">Belongs to the peptidase C1 family.</text>
</comment>
<keyword evidence="6" id="KW-0812">Transmembrane</keyword>
<evidence type="ECO:0000256" key="1">
    <source>
        <dbReference type="ARBA" id="ARBA00008455"/>
    </source>
</evidence>
<evidence type="ECO:0000256" key="5">
    <source>
        <dbReference type="SAM" id="MobiDB-lite"/>
    </source>
</evidence>
<reference evidence="10" key="1">
    <citation type="submission" date="2022-10" db="EMBL/GenBank/DDBJ databases">
        <title>Genome assembly of Pristionchus species.</title>
        <authorList>
            <person name="Yoshida K."/>
            <person name="Sommer R.J."/>
        </authorList>
    </citation>
    <scope>NUCLEOTIDE SEQUENCE [LARGE SCALE GENOMIC DNA]</scope>
    <source>
        <strain evidence="10">RS5460</strain>
    </source>
</reference>
<dbReference type="PANTHER" id="PTHR12411">
    <property type="entry name" value="CYSTEINE PROTEASE FAMILY C1-RELATED"/>
    <property type="match status" value="1"/>
</dbReference>
<keyword evidence="6" id="KW-0472">Membrane</keyword>
<dbReference type="PROSITE" id="PS00139">
    <property type="entry name" value="THIOL_PROTEASE_CYS"/>
    <property type="match status" value="1"/>
</dbReference>
<accession>A0AAN5D1L0</accession>
<feature type="transmembrane region" description="Helical" evidence="6">
    <location>
        <begin position="113"/>
        <end position="137"/>
    </location>
</feature>
<evidence type="ECO:0000259" key="8">
    <source>
        <dbReference type="SMART" id="SM00645"/>
    </source>
</evidence>
<evidence type="ECO:0000256" key="3">
    <source>
        <dbReference type="ARBA" id="ARBA00022801"/>
    </source>
</evidence>
<feature type="region of interest" description="Disordered" evidence="5">
    <location>
        <begin position="63"/>
        <end position="85"/>
    </location>
</feature>